<evidence type="ECO:0000313" key="3">
    <source>
        <dbReference type="Proteomes" id="UP000216339"/>
    </source>
</evidence>
<dbReference type="RefSeq" id="WP_095510395.1">
    <property type="nucleotide sequence ID" value="NZ_MQWD01000001.1"/>
</dbReference>
<protein>
    <submittedName>
        <fullName evidence="2">Uncharacterized protein</fullName>
    </submittedName>
</protein>
<name>A0A271J049_9BACT</name>
<keyword evidence="1" id="KW-0732">Signal</keyword>
<gene>
    <name evidence="2" type="ORF">BSZ37_09915</name>
</gene>
<dbReference type="EMBL" id="MQWD01000001">
    <property type="protein sequence ID" value="PAP76730.1"/>
    <property type="molecule type" value="Genomic_DNA"/>
</dbReference>
<evidence type="ECO:0000256" key="1">
    <source>
        <dbReference type="SAM" id="SignalP"/>
    </source>
</evidence>
<dbReference type="Proteomes" id="UP000216339">
    <property type="component" value="Unassembled WGS sequence"/>
</dbReference>
<evidence type="ECO:0000313" key="2">
    <source>
        <dbReference type="EMBL" id="PAP76730.1"/>
    </source>
</evidence>
<dbReference type="AlphaFoldDB" id="A0A271J049"/>
<proteinExistence type="predicted"/>
<feature type="signal peptide" evidence="1">
    <location>
        <begin position="1"/>
        <end position="21"/>
    </location>
</feature>
<comment type="caution">
    <text evidence="2">The sequence shown here is derived from an EMBL/GenBank/DDBJ whole genome shotgun (WGS) entry which is preliminary data.</text>
</comment>
<feature type="chain" id="PRO_5012899383" evidence="1">
    <location>
        <begin position="22"/>
        <end position="194"/>
    </location>
</feature>
<accession>A0A271J049</accession>
<organism evidence="2 3">
    <name type="scientific">Rubrivirga marina</name>
    <dbReference type="NCBI Taxonomy" id="1196024"/>
    <lineage>
        <taxon>Bacteria</taxon>
        <taxon>Pseudomonadati</taxon>
        <taxon>Rhodothermota</taxon>
        <taxon>Rhodothermia</taxon>
        <taxon>Rhodothermales</taxon>
        <taxon>Rubricoccaceae</taxon>
        <taxon>Rubrivirga</taxon>
    </lineage>
</organism>
<dbReference type="OrthoDB" id="9847588at2"/>
<reference evidence="2 3" key="1">
    <citation type="submission" date="2016-11" db="EMBL/GenBank/DDBJ databases">
        <title>Study of marine rhodopsin-containing bacteria.</title>
        <authorList>
            <person name="Yoshizawa S."/>
            <person name="Kumagai Y."/>
            <person name="Kogure K."/>
        </authorList>
    </citation>
    <scope>NUCLEOTIDE SEQUENCE [LARGE SCALE GENOMIC DNA]</scope>
    <source>
        <strain evidence="2 3">SAORIC-28</strain>
    </source>
</reference>
<sequence length="194" mass="20387">MSAHRLLVAALLAVLTVPAVGAQALRVNASAPRVLFAVTDSVKTDDGTHARITRTVTYDPVAGTYTDETVDADGATLSRDVRSTSVAAPTEAELDAARLLVARHPEVAPLIDAAGGEVHVEGGFPLVREAGHPCGPGGRCVTVDVFEVTPEAPARRIRYAVVDLRTLRVLDADADADADSNLAHPAARQQSRRQ</sequence>
<keyword evidence="3" id="KW-1185">Reference proteome</keyword>